<comment type="caution">
    <text evidence="3">The sequence shown here is derived from an EMBL/GenBank/DDBJ whole genome shotgun (WGS) entry which is preliminary data.</text>
</comment>
<evidence type="ECO:0000256" key="2">
    <source>
        <dbReference type="SAM" id="Phobius"/>
    </source>
</evidence>
<proteinExistence type="predicted"/>
<feature type="transmembrane region" description="Helical" evidence="2">
    <location>
        <begin position="44"/>
        <end position="64"/>
    </location>
</feature>
<feature type="region of interest" description="Disordered" evidence="1">
    <location>
        <begin position="1"/>
        <end position="37"/>
    </location>
</feature>
<dbReference type="Proteomes" id="UP000292027">
    <property type="component" value="Unassembled WGS sequence"/>
</dbReference>
<keyword evidence="2" id="KW-0472">Membrane</keyword>
<name>A0A4Q7WZR2_9ACTN</name>
<reference evidence="3 4" key="1">
    <citation type="journal article" date="2015" name="Stand. Genomic Sci.">
        <title>Genomic Encyclopedia of Bacterial and Archaeal Type Strains, Phase III: the genomes of soil and plant-associated and newly described type strains.</title>
        <authorList>
            <person name="Whitman W.B."/>
            <person name="Woyke T."/>
            <person name="Klenk H.P."/>
            <person name="Zhou Y."/>
            <person name="Lilburn T.G."/>
            <person name="Beck B.J."/>
            <person name="De Vos P."/>
            <person name="Vandamme P."/>
            <person name="Eisen J.A."/>
            <person name="Garrity G."/>
            <person name="Hugenholtz P."/>
            <person name="Kyrpides N.C."/>
        </authorList>
    </citation>
    <scope>NUCLEOTIDE SEQUENCE [LARGE SCALE GENOMIC DNA]</scope>
    <source>
        <strain evidence="3 4">VKM Ac-2540</strain>
    </source>
</reference>
<dbReference type="InterPro" id="IPR021454">
    <property type="entry name" value="DUF3105"/>
</dbReference>
<keyword evidence="4" id="KW-1185">Reference proteome</keyword>
<protein>
    <submittedName>
        <fullName evidence="3">Uncharacterized protein DUF3105</fullName>
    </submittedName>
</protein>
<evidence type="ECO:0000256" key="1">
    <source>
        <dbReference type="SAM" id="MobiDB-lite"/>
    </source>
</evidence>
<dbReference type="Pfam" id="PF11303">
    <property type="entry name" value="DUF3105"/>
    <property type="match status" value="1"/>
</dbReference>
<feature type="compositionally biased region" description="Basic and acidic residues" evidence="1">
    <location>
        <begin position="24"/>
        <end position="37"/>
    </location>
</feature>
<sequence>MAARWPPLAGKTNTVGKASSQKQSRREMIEKMQREQSRSDRRRTILIVVCAIVAGLAIIAYPAIKLVQDSKTKNQALTDFGVAASAASCEAITNDEAGGTQDHRPDGEKILYSVSPPSSGPHYAVWAPFDKKFYTPSDRPPVENLVHNLEHGYTILWYRDTLPKDQIDQIEKISKSKLPDSSVGKFIAAPFKESEGKPWPDGKNLAFAHWSSPDASQKSFGHRQFCGSVSGDALKQFMEKYPAADAQEPNAG</sequence>
<evidence type="ECO:0000313" key="3">
    <source>
        <dbReference type="EMBL" id="RZU15683.1"/>
    </source>
</evidence>
<organism evidence="3 4">
    <name type="scientific">Kribbella rubisoli</name>
    <dbReference type="NCBI Taxonomy" id="3075929"/>
    <lineage>
        <taxon>Bacteria</taxon>
        <taxon>Bacillati</taxon>
        <taxon>Actinomycetota</taxon>
        <taxon>Actinomycetes</taxon>
        <taxon>Propionibacteriales</taxon>
        <taxon>Kribbellaceae</taxon>
        <taxon>Kribbella</taxon>
    </lineage>
</organism>
<dbReference type="AlphaFoldDB" id="A0A4Q7WZR2"/>
<keyword evidence="2" id="KW-0812">Transmembrane</keyword>
<accession>A0A4Q7WZR2</accession>
<dbReference type="RefSeq" id="WP_242000441.1">
    <property type="nucleotide sequence ID" value="NZ_SHKR01000012.1"/>
</dbReference>
<gene>
    <name evidence="3" type="ORF">EV645_3221</name>
</gene>
<evidence type="ECO:0000313" key="4">
    <source>
        <dbReference type="Proteomes" id="UP000292027"/>
    </source>
</evidence>
<keyword evidence="2" id="KW-1133">Transmembrane helix</keyword>
<dbReference type="EMBL" id="SHKR01000012">
    <property type="protein sequence ID" value="RZU15683.1"/>
    <property type="molecule type" value="Genomic_DNA"/>
</dbReference>
<feature type="compositionally biased region" description="Polar residues" evidence="1">
    <location>
        <begin position="11"/>
        <end position="22"/>
    </location>
</feature>